<dbReference type="Proteomes" id="UP000035704">
    <property type="component" value="Chromosome"/>
</dbReference>
<sequence>MKIRGIKIFLPLAMIFLLMFLLCFDIDTNAPNNSISLNSIRLSGISHAKLVIIDDQIQNSDDDLVDVDPIDVLWMIPILLFFLIIHHVKNSYEYHNWSRLFLKLYQLLIPKYHMSNYKGFLSAG</sequence>
<dbReference type="RefSeq" id="WP_044824268.1">
    <property type="nucleotide sequence ID" value="NZ_CP009687.1"/>
</dbReference>
<gene>
    <name evidence="1" type="ORF">CACET_c34060</name>
</gene>
<dbReference type="PATRIC" id="fig|84022.5.peg.3598"/>
<evidence type="ECO:0000313" key="2">
    <source>
        <dbReference type="Proteomes" id="UP000035704"/>
    </source>
</evidence>
<protein>
    <submittedName>
        <fullName evidence="1">Uncharacterized protein</fullName>
    </submittedName>
</protein>
<name>A0A0D8IC87_9CLOT</name>
<reference evidence="1 2" key="1">
    <citation type="submission" date="2014-10" db="EMBL/GenBank/DDBJ databases">
        <title>Genome sequence of Clostridium aceticum DSM 1496.</title>
        <authorList>
            <person name="Poehlein A."/>
            <person name="Schiel-Bengelsdorf B."/>
            <person name="Gottschalk G."/>
            <person name="Duerre P."/>
            <person name="Daniel R."/>
        </authorList>
    </citation>
    <scope>NUCLEOTIDE SEQUENCE [LARGE SCALE GENOMIC DNA]</scope>
    <source>
        <strain evidence="1 2">DSM 1496</strain>
    </source>
</reference>
<dbReference type="EMBL" id="CP009687">
    <property type="protein sequence ID" value="AKL96849.1"/>
    <property type="molecule type" value="Genomic_DNA"/>
</dbReference>
<dbReference type="AlphaFoldDB" id="A0A0D8IC87"/>
<evidence type="ECO:0000313" key="1">
    <source>
        <dbReference type="EMBL" id="AKL96849.1"/>
    </source>
</evidence>
<dbReference type="KEGG" id="cace:CACET_c34060"/>
<keyword evidence="2" id="KW-1185">Reference proteome</keyword>
<dbReference type="STRING" id="84022.CACET_c34060"/>
<organism evidence="1 2">
    <name type="scientific">Clostridium aceticum</name>
    <dbReference type="NCBI Taxonomy" id="84022"/>
    <lineage>
        <taxon>Bacteria</taxon>
        <taxon>Bacillati</taxon>
        <taxon>Bacillota</taxon>
        <taxon>Clostridia</taxon>
        <taxon>Eubacteriales</taxon>
        <taxon>Clostridiaceae</taxon>
        <taxon>Clostridium</taxon>
    </lineage>
</organism>
<accession>A0A0D8IC87</accession>
<proteinExistence type="predicted"/>